<dbReference type="SUPFAM" id="SSF82866">
    <property type="entry name" value="Multidrug efflux transporter AcrB transmembrane domain"/>
    <property type="match status" value="2"/>
</dbReference>
<dbReference type="KEGG" id="tin:Tint_1843"/>
<dbReference type="AlphaFoldDB" id="D5X265"/>
<dbReference type="PRINTS" id="PR00702">
    <property type="entry name" value="ACRIFLAVINRP"/>
</dbReference>
<dbReference type="PANTHER" id="PTHR32063">
    <property type="match status" value="1"/>
</dbReference>
<feature type="transmembrane region" description="Helical" evidence="1">
    <location>
        <begin position="361"/>
        <end position="377"/>
    </location>
</feature>
<proteinExistence type="predicted"/>
<gene>
    <name evidence="2" type="ordered locus">Tint_1843</name>
</gene>
<feature type="transmembrane region" description="Helical" evidence="1">
    <location>
        <begin position="909"/>
        <end position="933"/>
    </location>
</feature>
<sequence length="1094" mass="116823">MSGASVWLQRHRRSVLFLLALLAVGGVFAAFKLPVGLFPNVDFPRVVVSADAGDRPASQMMLQVTQPLEQAVRRVPGVVDVRSTTSRGTADISVSFDWGTPMALAAVQVNEAVTQMLPQLPPGTQVSSKRMDPTVDPVIAYSLTSNALTAAGPPQGGERPLGGQRASASVGAYTYTPTQLYDLAEFQLRPLLSSIGGVARVQIQGGAQEEYHVTLDPLKLQALGLALQDVSNAVSAANGVQAVGHLQDRYKLLLALADSRLHDAAQIGDIVLRAGPDGVIRLKDVAHISRSTVPQWVRITANGQDAVLLNIYQQPGGNTVQIARHVRELLAKTPLPPGVHLASWYDQSTLVVDSAASVRDAILIGVALAGLVLLLFLRSLKITLIAMITVPAVLAATVVLLYALGMSFNIMTLGGMAAAVGLVIDDAIVMSEHIVRRLSAPRAGLRPARPPWGSRKLGAARRFLESEARHRGEAQARHSGILHAAMEYLRPLAGSSASTVVIFLPLAFLSGVTGAFFKALSLTMAAALVISFFVAWLAVPLLADKLLSPKDIAREAQRENGRWLSAVQRGYARVLGASLRRPWLAALGLAPLLLAGWLGYGQVGSGFMPHMDEGGFILDYRTPPGTSLTETDRILAQVEQILRTTPEVQTWSRRTGAQLGGGVTEANEGDFFVRLKPPPRKSIDVVMEEVRQRIEAQVPGVKIELAQLMEDLIGDLTAVPQPVEIKIFDDNPQQLAQLAHRTAAAIGKIAGIVDVRSGIKPAGDALDIQIDPTRAALEGVDPQQVQQQLQTLIGGSVVTQIQQGPKMVGVRLWTPLALRQTTDDIARLPLRAPDGHVFTLGRIASLKVLTGQPEIHRENLKAMAAVTARISGRDLGSTIADVKKIIDAPGYFPPGVYAQLGGLYKQQQIAFQGLISVLGAAVLLVFLLLLFLYERFKVAISILAMPLLALPAVFIGLWAAGIELNISAMMGMTMIVGIVTEVAIFYFSEVQSLLHEHPEQGLDAALVAAGQNRMRPIAMTTLAAMLTLAPLALALGQGSAMQQPLAVAIIAGLAVQMPLVLLVMPVLFKLMRGRLDDAEADDNLPLSAVSPPTE</sequence>
<dbReference type="BioCyc" id="TINT75379:TINT_RS09250-MONOMER"/>
<feature type="transmembrane region" description="Helical" evidence="1">
    <location>
        <begin position="966"/>
        <end position="987"/>
    </location>
</feature>
<dbReference type="Gene3D" id="3.30.70.1430">
    <property type="entry name" value="Multidrug efflux transporter AcrB pore domain"/>
    <property type="match status" value="2"/>
</dbReference>
<feature type="transmembrane region" description="Helical" evidence="1">
    <location>
        <begin position="1045"/>
        <end position="1068"/>
    </location>
</feature>
<dbReference type="InterPro" id="IPR027463">
    <property type="entry name" value="AcrB_DN_DC_subdom"/>
</dbReference>
<name>D5X265_THIK1</name>
<dbReference type="Gene3D" id="3.30.70.1440">
    <property type="entry name" value="Multidrug efflux transporter AcrB pore domain"/>
    <property type="match status" value="1"/>
</dbReference>
<reference evidence="2" key="1">
    <citation type="submission" date="2010-04" db="EMBL/GenBank/DDBJ databases">
        <title>Complete sequence of Thiomonas intermedia K12.</title>
        <authorList>
            <consortium name="US DOE Joint Genome Institute"/>
            <person name="Lucas S."/>
            <person name="Copeland A."/>
            <person name="Lapidus A."/>
            <person name="Cheng J.-F."/>
            <person name="Bruce D."/>
            <person name="Goodwin L."/>
            <person name="Pitluck S."/>
            <person name="Davenport K."/>
            <person name="Detter J.C."/>
            <person name="Han C."/>
            <person name="Tapia R."/>
            <person name="Land M."/>
            <person name="Hauser L."/>
            <person name="Kyrpides N."/>
            <person name="Ovchinnikova G."/>
            <person name="Kerfeld C.A."/>
            <person name="Cannon G.C."/>
            <person name="Heinhorst S."/>
            <person name="Woyke T."/>
        </authorList>
    </citation>
    <scope>NUCLEOTIDE SEQUENCE [LARGE SCALE GENOMIC DNA]</scope>
    <source>
        <strain evidence="2">K12</strain>
    </source>
</reference>
<feature type="transmembrane region" description="Helical" evidence="1">
    <location>
        <begin position="496"/>
        <end position="517"/>
    </location>
</feature>
<keyword evidence="1" id="KW-0472">Membrane</keyword>
<feature type="transmembrane region" description="Helical" evidence="1">
    <location>
        <begin position="940"/>
        <end position="960"/>
    </location>
</feature>
<feature type="transmembrane region" description="Helical" evidence="1">
    <location>
        <begin position="384"/>
        <end position="404"/>
    </location>
</feature>
<dbReference type="Pfam" id="PF00873">
    <property type="entry name" value="ACR_tran"/>
    <property type="match status" value="1"/>
</dbReference>
<dbReference type="InterPro" id="IPR001036">
    <property type="entry name" value="Acrflvin-R"/>
</dbReference>
<dbReference type="STRING" id="75379.Tint_1843"/>
<feature type="transmembrane region" description="Helical" evidence="1">
    <location>
        <begin position="1017"/>
        <end position="1039"/>
    </location>
</feature>
<dbReference type="eggNOG" id="COG0841">
    <property type="taxonomic scope" value="Bacteria"/>
</dbReference>
<dbReference type="GO" id="GO:0005886">
    <property type="term" value="C:plasma membrane"/>
    <property type="evidence" value="ECO:0007669"/>
    <property type="project" value="TreeGrafter"/>
</dbReference>
<dbReference type="GO" id="GO:0042910">
    <property type="term" value="F:xenobiotic transmembrane transporter activity"/>
    <property type="evidence" value="ECO:0007669"/>
    <property type="project" value="TreeGrafter"/>
</dbReference>
<dbReference type="Gene3D" id="3.30.70.1320">
    <property type="entry name" value="Multidrug efflux transporter AcrB pore domain like"/>
    <property type="match status" value="1"/>
</dbReference>
<organism evidence="2">
    <name type="scientific">Thiomonas intermedia (strain K12)</name>
    <name type="common">Thiobacillus intermedius</name>
    <dbReference type="NCBI Taxonomy" id="75379"/>
    <lineage>
        <taxon>Bacteria</taxon>
        <taxon>Pseudomonadati</taxon>
        <taxon>Pseudomonadota</taxon>
        <taxon>Betaproteobacteria</taxon>
        <taxon>Burkholderiales</taxon>
        <taxon>Thiomonas</taxon>
    </lineage>
</organism>
<protein>
    <submittedName>
        <fullName evidence="2">Acriflavin resistance protein</fullName>
    </submittedName>
</protein>
<feature type="transmembrane region" description="Helical" evidence="1">
    <location>
        <begin position="410"/>
        <end position="429"/>
    </location>
</feature>
<dbReference type="SUPFAM" id="SSF82714">
    <property type="entry name" value="Multidrug efflux transporter AcrB TolC docking domain, DN and DC subdomains"/>
    <property type="match status" value="2"/>
</dbReference>
<dbReference type="EMBL" id="CP002021">
    <property type="protein sequence ID" value="ADG31211.1"/>
    <property type="molecule type" value="Genomic_DNA"/>
</dbReference>
<accession>D5X265</accession>
<feature type="transmembrane region" description="Helical" evidence="1">
    <location>
        <begin position="583"/>
        <end position="600"/>
    </location>
</feature>
<dbReference type="HOGENOM" id="CLU_002755_1_2_4"/>
<evidence type="ECO:0000256" key="1">
    <source>
        <dbReference type="SAM" id="Phobius"/>
    </source>
</evidence>
<evidence type="ECO:0000313" key="2">
    <source>
        <dbReference type="EMBL" id="ADG31211.1"/>
    </source>
</evidence>
<dbReference type="SUPFAM" id="SSF82693">
    <property type="entry name" value="Multidrug efflux transporter AcrB pore domain, PN1, PN2, PC1 and PC2 subdomains"/>
    <property type="match status" value="2"/>
</dbReference>
<dbReference type="PANTHER" id="PTHR32063:SF24">
    <property type="entry name" value="CATION EFFLUX SYSTEM (ACRB_ACRD_ACRF FAMILY)"/>
    <property type="match status" value="1"/>
</dbReference>
<dbReference type="Gene3D" id="3.30.2090.10">
    <property type="entry name" value="Multidrug efflux transporter AcrB TolC docking domain, DN and DC subdomains"/>
    <property type="match status" value="2"/>
</dbReference>
<feature type="transmembrane region" description="Helical" evidence="1">
    <location>
        <begin position="523"/>
        <end position="543"/>
    </location>
</feature>
<keyword evidence="1" id="KW-0812">Transmembrane</keyword>
<dbReference type="Gene3D" id="1.20.1640.10">
    <property type="entry name" value="Multidrug efflux transporter AcrB transmembrane domain"/>
    <property type="match status" value="3"/>
</dbReference>
<keyword evidence="1" id="KW-1133">Transmembrane helix</keyword>